<reference evidence="2" key="1">
    <citation type="submission" date="2020-07" db="EMBL/GenBank/DDBJ databases">
        <title>Huge and variable diversity of episymbiotic CPR bacteria and DPANN archaea in groundwater ecosystems.</title>
        <authorList>
            <person name="He C.Y."/>
            <person name="Keren R."/>
            <person name="Whittaker M."/>
            <person name="Farag I.F."/>
            <person name="Doudna J."/>
            <person name="Cate J.H.D."/>
            <person name="Banfield J.F."/>
        </authorList>
    </citation>
    <scope>NUCLEOTIDE SEQUENCE</scope>
    <source>
        <strain evidence="2">NC_groundwater_717_Ag_S-0.2um_59_8</strain>
    </source>
</reference>
<evidence type="ECO:0000256" key="1">
    <source>
        <dbReference type="SAM" id="Phobius"/>
    </source>
</evidence>
<dbReference type="AlphaFoldDB" id="A0A932GT17"/>
<name>A0A932GT17_UNCTE</name>
<keyword evidence="1" id="KW-1133">Transmembrane helix</keyword>
<sequence>MRTSRILLIALCAVAVQLGVDGSRAFVRDPVLEDMTAAARLAKRAMEILKEESVKRGIAIDHGTDPNETGLIGAEYSDLTTTLGSLESKRTSTNPNFAGIVVEMLHRAGAKQGEQVAVSLSGSFPALNVAVFSALQVLKLRPILISSVGASAYGANDPEWTWLDMERSLREREVFPYASRAASLGGIAEGGGGLGEHGILMGLAAIHRNGVRHLDERGSATLGNDIKIHVSLYESELGREKLAAFINVGGSLTSLGECRDAGSLPVGLVLKLPRSTCPGRGLISQMAEKGVPVIHLLNIRRIATRYGLPVDPIPLPPVPDGKAMRPGKYSLPVVLTGLVVLLAALSLEFRKKD</sequence>
<dbReference type="Proteomes" id="UP000741360">
    <property type="component" value="Unassembled WGS sequence"/>
</dbReference>
<protein>
    <submittedName>
        <fullName evidence="2">Poly-gamma-glutamate system protein</fullName>
    </submittedName>
</protein>
<evidence type="ECO:0000313" key="2">
    <source>
        <dbReference type="EMBL" id="MBI3016322.1"/>
    </source>
</evidence>
<evidence type="ECO:0000313" key="3">
    <source>
        <dbReference type="Proteomes" id="UP000741360"/>
    </source>
</evidence>
<proteinExistence type="predicted"/>
<dbReference type="NCBIfam" id="TIGR04332">
    <property type="entry name" value="gamma_Glu_sys"/>
    <property type="match status" value="1"/>
</dbReference>
<dbReference type="InterPro" id="IPR027602">
    <property type="entry name" value="PGA_system"/>
</dbReference>
<organism evidence="2 3">
    <name type="scientific">Tectimicrobiota bacterium</name>
    <dbReference type="NCBI Taxonomy" id="2528274"/>
    <lineage>
        <taxon>Bacteria</taxon>
        <taxon>Pseudomonadati</taxon>
        <taxon>Nitrospinota/Tectimicrobiota group</taxon>
        <taxon>Candidatus Tectimicrobiota</taxon>
    </lineage>
</organism>
<accession>A0A932GT17</accession>
<comment type="caution">
    <text evidence="2">The sequence shown here is derived from an EMBL/GenBank/DDBJ whole genome shotgun (WGS) entry which is preliminary data.</text>
</comment>
<keyword evidence="1" id="KW-0812">Transmembrane</keyword>
<keyword evidence="1" id="KW-0472">Membrane</keyword>
<gene>
    <name evidence="2" type="primary">pgsW</name>
    <name evidence="2" type="ORF">HYY65_14950</name>
</gene>
<dbReference type="EMBL" id="JACPSX010000289">
    <property type="protein sequence ID" value="MBI3016322.1"/>
    <property type="molecule type" value="Genomic_DNA"/>
</dbReference>
<feature type="transmembrane region" description="Helical" evidence="1">
    <location>
        <begin position="329"/>
        <end position="347"/>
    </location>
</feature>